<gene>
    <name evidence="9" type="ORF">PACLA_8A076163</name>
</gene>
<proteinExistence type="predicted"/>
<dbReference type="Proteomes" id="UP001152795">
    <property type="component" value="Unassembled WGS sequence"/>
</dbReference>
<sequence length="106" mass="12445">MRSKERLGLIRARMLGASNAHGDVVIVLDSHCEVNQGWLPPLLAPISRDEHVVTCPIIDFIDHDTFQYKPMGSFIRGTFNWRFDYKERELTKEQMKRRKDATEEVW</sequence>
<dbReference type="SUPFAM" id="SSF53448">
    <property type="entry name" value="Nucleotide-diphospho-sugar transferases"/>
    <property type="match status" value="1"/>
</dbReference>
<accession>A0A7D9IPM7</accession>
<evidence type="ECO:0000256" key="1">
    <source>
        <dbReference type="ARBA" id="ARBA00001936"/>
    </source>
</evidence>
<dbReference type="AlphaFoldDB" id="A0A7D9IPM7"/>
<evidence type="ECO:0000256" key="3">
    <source>
        <dbReference type="ARBA" id="ARBA00022676"/>
    </source>
</evidence>
<comment type="caution">
    <text evidence="9">The sequence shown here is derived from an EMBL/GenBank/DDBJ whole genome shotgun (WGS) entry which is preliminary data.</text>
</comment>
<organism evidence="9 10">
    <name type="scientific">Paramuricea clavata</name>
    <name type="common">Red gorgonian</name>
    <name type="synonym">Violescent sea-whip</name>
    <dbReference type="NCBI Taxonomy" id="317549"/>
    <lineage>
        <taxon>Eukaryota</taxon>
        <taxon>Metazoa</taxon>
        <taxon>Cnidaria</taxon>
        <taxon>Anthozoa</taxon>
        <taxon>Octocorallia</taxon>
        <taxon>Malacalcyonacea</taxon>
        <taxon>Plexauridae</taxon>
        <taxon>Paramuricea</taxon>
    </lineage>
</organism>
<evidence type="ECO:0000256" key="6">
    <source>
        <dbReference type="ARBA" id="ARBA00023157"/>
    </source>
</evidence>
<keyword evidence="3" id="KW-0328">Glycosyltransferase</keyword>
<feature type="domain" description="Glycosyltransferase 2-like" evidence="8">
    <location>
        <begin position="2"/>
        <end position="88"/>
    </location>
</feature>
<protein>
    <submittedName>
        <fullName evidence="9">Polypeptide N-acetylgalactosaminyltransferase 10-like</fullName>
    </submittedName>
</protein>
<dbReference type="OrthoDB" id="6119243at2759"/>
<reference evidence="9" key="1">
    <citation type="submission" date="2020-04" db="EMBL/GenBank/DDBJ databases">
        <authorList>
            <person name="Alioto T."/>
            <person name="Alioto T."/>
            <person name="Gomez Garrido J."/>
        </authorList>
    </citation>
    <scope>NUCLEOTIDE SEQUENCE</scope>
    <source>
        <strain evidence="9">A484AB</strain>
    </source>
</reference>
<keyword evidence="4" id="KW-0808">Transferase</keyword>
<dbReference type="Pfam" id="PF00535">
    <property type="entry name" value="Glycos_transf_2"/>
    <property type="match status" value="1"/>
</dbReference>
<keyword evidence="7" id="KW-0464">Manganese</keyword>
<dbReference type="Gene3D" id="3.90.550.10">
    <property type="entry name" value="Spore Coat Polysaccharide Biosynthesis Protein SpsA, Chain A"/>
    <property type="match status" value="1"/>
</dbReference>
<keyword evidence="6" id="KW-1015">Disulfide bond</keyword>
<evidence type="ECO:0000313" key="10">
    <source>
        <dbReference type="Proteomes" id="UP001152795"/>
    </source>
</evidence>
<keyword evidence="5" id="KW-0479">Metal-binding</keyword>
<keyword evidence="10" id="KW-1185">Reference proteome</keyword>
<dbReference type="InterPro" id="IPR029044">
    <property type="entry name" value="Nucleotide-diphossugar_trans"/>
</dbReference>
<evidence type="ECO:0000256" key="2">
    <source>
        <dbReference type="ARBA" id="ARBA00004922"/>
    </source>
</evidence>
<evidence type="ECO:0000259" key="8">
    <source>
        <dbReference type="Pfam" id="PF00535"/>
    </source>
</evidence>
<comment type="cofactor">
    <cofactor evidence="1">
        <name>Mn(2+)</name>
        <dbReference type="ChEBI" id="CHEBI:29035"/>
    </cofactor>
</comment>
<dbReference type="EMBL" id="CACRXK020006966">
    <property type="protein sequence ID" value="CAB4010936.1"/>
    <property type="molecule type" value="Genomic_DNA"/>
</dbReference>
<dbReference type="InterPro" id="IPR001173">
    <property type="entry name" value="Glyco_trans_2-like"/>
</dbReference>
<dbReference type="GO" id="GO:0004653">
    <property type="term" value="F:polypeptide N-acetylgalactosaminyltransferase activity"/>
    <property type="evidence" value="ECO:0007669"/>
    <property type="project" value="TreeGrafter"/>
</dbReference>
<name>A0A7D9IPM7_PARCT</name>
<dbReference type="PANTHER" id="PTHR11675:SF68">
    <property type="entry name" value="N-ACETYLGALACTOSAMINYLTRANSFERASE 7"/>
    <property type="match status" value="1"/>
</dbReference>
<evidence type="ECO:0000256" key="5">
    <source>
        <dbReference type="ARBA" id="ARBA00022723"/>
    </source>
</evidence>
<evidence type="ECO:0000256" key="4">
    <source>
        <dbReference type="ARBA" id="ARBA00022679"/>
    </source>
</evidence>
<dbReference type="PANTHER" id="PTHR11675">
    <property type="entry name" value="N-ACETYLGALACTOSAMINYLTRANSFERASE"/>
    <property type="match status" value="1"/>
</dbReference>
<dbReference type="GO" id="GO:0046872">
    <property type="term" value="F:metal ion binding"/>
    <property type="evidence" value="ECO:0007669"/>
    <property type="project" value="UniProtKB-KW"/>
</dbReference>
<evidence type="ECO:0000313" key="9">
    <source>
        <dbReference type="EMBL" id="CAB4010936.1"/>
    </source>
</evidence>
<comment type="pathway">
    <text evidence="2">Protein modification; protein glycosylation.</text>
</comment>
<dbReference type="GO" id="GO:0005794">
    <property type="term" value="C:Golgi apparatus"/>
    <property type="evidence" value="ECO:0007669"/>
    <property type="project" value="TreeGrafter"/>
</dbReference>
<evidence type="ECO:0000256" key="7">
    <source>
        <dbReference type="ARBA" id="ARBA00023211"/>
    </source>
</evidence>
<dbReference type="GO" id="GO:0006493">
    <property type="term" value="P:protein O-linked glycosylation"/>
    <property type="evidence" value="ECO:0007669"/>
    <property type="project" value="TreeGrafter"/>
</dbReference>